<keyword evidence="1" id="KW-0456">Lyase</keyword>
<dbReference type="SUPFAM" id="SSF51556">
    <property type="entry name" value="Metallo-dependent hydrolases"/>
    <property type="match status" value="1"/>
</dbReference>
<name>A0A974W4Y2_9NOCA</name>
<keyword evidence="4" id="KW-1185">Reference proteome</keyword>
<dbReference type="Gene3D" id="3.20.20.140">
    <property type="entry name" value="Metal-dependent hydrolases"/>
    <property type="match status" value="1"/>
</dbReference>
<organism evidence="3 4">
    <name type="scientific">Rhodococcus pseudokoreensis</name>
    <dbReference type="NCBI Taxonomy" id="2811421"/>
    <lineage>
        <taxon>Bacteria</taxon>
        <taxon>Bacillati</taxon>
        <taxon>Actinomycetota</taxon>
        <taxon>Actinomycetes</taxon>
        <taxon>Mycobacteriales</taxon>
        <taxon>Nocardiaceae</taxon>
        <taxon>Rhodococcus</taxon>
    </lineage>
</organism>
<dbReference type="PANTHER" id="PTHR21240">
    <property type="entry name" value="2-AMINO-3-CARBOXYLMUCONATE-6-SEMIALDEHYDE DECARBOXYLASE"/>
    <property type="match status" value="1"/>
</dbReference>
<accession>A0A974W4Y2</accession>
<proteinExistence type="predicted"/>
<sequence length="377" mass="42362">MTTAYAEAQTTEKKQSLAIIDSDVHPYMENGLATLVPYMSTAWQKRIGSGLGGGHTVASQFHLPLDYLYINSSGGMRADTARPGMSPATDPAFTAAQLLDGAGIDRAILLAGHLLGLGAMPDPQVAATIASAYNDWMCERWLQFDQRYRGGLVIAPQDPELAVKEIDRMADRPGIVEIFMPLHEILMGEKHYYPIYEAAQRHGLPICVHPSGTENVYARAPRMAGTPTYYIEWHALLGQIHQANTASLLCHGVFERFPELKVVIAEGGIAWIAELAWKLDADWHGLRDEIPWVKRHPSDYLNENMRFTTQPFVEPPKREHLTSLMDMINAEKVLMFSSDYPHWNYNDPTNALAGLPEELQRRIMFDNPREFYGDRIN</sequence>
<evidence type="ECO:0000259" key="2">
    <source>
        <dbReference type="Pfam" id="PF04909"/>
    </source>
</evidence>
<reference evidence="3 4" key="2">
    <citation type="journal article" date="2022" name="Arch. Microbiol.">
        <title>Rhodococcus pseudokoreensis sp. nov. isolated from the rhizosphere of young M26 apple rootstocks.</title>
        <authorList>
            <person name="Kampfer P."/>
            <person name="Glaeser S.P."/>
            <person name="Blom J."/>
            <person name="Wolf J."/>
            <person name="Benning S."/>
            <person name="Schloter M."/>
            <person name="Neumann-Schaal M."/>
        </authorList>
    </citation>
    <scope>NUCLEOTIDE SEQUENCE [LARGE SCALE GENOMIC DNA]</scope>
    <source>
        <strain evidence="3 4">R79</strain>
    </source>
</reference>
<dbReference type="RefSeq" id="WP_206007122.1">
    <property type="nucleotide sequence ID" value="NZ_CP070619.1"/>
</dbReference>
<dbReference type="InterPro" id="IPR006680">
    <property type="entry name" value="Amidohydro-rel"/>
</dbReference>
<evidence type="ECO:0000256" key="1">
    <source>
        <dbReference type="ARBA" id="ARBA00023239"/>
    </source>
</evidence>
<dbReference type="Pfam" id="PF04909">
    <property type="entry name" value="Amidohydro_2"/>
    <property type="match status" value="1"/>
</dbReference>
<reference evidence="3 4" key="1">
    <citation type="journal article" date="2021" name="Microbiol. Resour. Announc.">
        <title>Complete Genome Sequences of Two Rhodococcus sp. Strains with Large and Linear Chromosomes, Isolated from Apple Rhizosphere.</title>
        <authorList>
            <person name="Benning S."/>
            <person name="Brugnone N."/>
            <person name="Siani R."/>
            <person name="Kublik S."/>
            <person name="Schloter M."/>
            <person name="Rad V."/>
        </authorList>
    </citation>
    <scope>NUCLEOTIDE SEQUENCE [LARGE SCALE GENOMIC DNA]</scope>
    <source>
        <strain evidence="3 4">R79</strain>
    </source>
</reference>
<dbReference type="Proteomes" id="UP000662986">
    <property type="component" value="Chromosome"/>
</dbReference>
<protein>
    <submittedName>
        <fullName evidence="3">Amidohydrolase</fullName>
    </submittedName>
</protein>
<evidence type="ECO:0000313" key="4">
    <source>
        <dbReference type="Proteomes" id="UP000662986"/>
    </source>
</evidence>
<evidence type="ECO:0000313" key="3">
    <source>
        <dbReference type="EMBL" id="QSE90697.1"/>
    </source>
</evidence>
<dbReference type="EMBL" id="CP070619">
    <property type="protein sequence ID" value="QSE90697.1"/>
    <property type="molecule type" value="Genomic_DNA"/>
</dbReference>
<dbReference type="InterPro" id="IPR032466">
    <property type="entry name" value="Metal_Hydrolase"/>
</dbReference>
<feature type="domain" description="Amidohydrolase-related" evidence="2">
    <location>
        <begin position="120"/>
        <end position="373"/>
    </location>
</feature>
<gene>
    <name evidence="3" type="ORF">JWS13_19745</name>
</gene>
<dbReference type="PANTHER" id="PTHR21240:SF28">
    <property type="entry name" value="ISO-OROTATE DECARBOXYLASE (EUROFUNG)"/>
    <property type="match status" value="1"/>
</dbReference>
<dbReference type="InterPro" id="IPR032465">
    <property type="entry name" value="ACMSD"/>
</dbReference>